<feature type="region of interest" description="Disordered" evidence="1">
    <location>
        <begin position="46"/>
        <end position="83"/>
    </location>
</feature>
<feature type="compositionally biased region" description="Basic and acidic residues" evidence="1">
    <location>
        <begin position="46"/>
        <end position="61"/>
    </location>
</feature>
<organism evidence="2">
    <name type="scientific">Medicago truncatula</name>
    <name type="common">Barrel medic</name>
    <name type="synonym">Medicago tribuloides</name>
    <dbReference type="NCBI Taxonomy" id="3880"/>
    <lineage>
        <taxon>Eukaryota</taxon>
        <taxon>Viridiplantae</taxon>
        <taxon>Streptophyta</taxon>
        <taxon>Embryophyta</taxon>
        <taxon>Tracheophyta</taxon>
        <taxon>Spermatophyta</taxon>
        <taxon>Magnoliopsida</taxon>
        <taxon>eudicotyledons</taxon>
        <taxon>Gunneridae</taxon>
        <taxon>Pentapetalae</taxon>
        <taxon>rosids</taxon>
        <taxon>fabids</taxon>
        <taxon>Fabales</taxon>
        <taxon>Fabaceae</taxon>
        <taxon>Papilionoideae</taxon>
        <taxon>50 kb inversion clade</taxon>
        <taxon>NPAAA clade</taxon>
        <taxon>Hologalegina</taxon>
        <taxon>IRL clade</taxon>
        <taxon>Trifolieae</taxon>
        <taxon>Medicago</taxon>
    </lineage>
</organism>
<dbReference type="OrthoDB" id="1924025at2759"/>
<evidence type="ECO:0000256" key="1">
    <source>
        <dbReference type="SAM" id="MobiDB-lite"/>
    </source>
</evidence>
<name>A0A396GX87_MEDTR</name>
<dbReference type="PANTHER" id="PTHR33132">
    <property type="entry name" value="OSJNBB0118P14.9 PROTEIN"/>
    <property type="match status" value="1"/>
</dbReference>
<dbReference type="Proteomes" id="UP000265566">
    <property type="component" value="Chromosome 7"/>
</dbReference>
<dbReference type="PANTHER" id="PTHR33132:SF142">
    <property type="entry name" value="SERINE-RICH PROTEIN-LIKE PROTEIN"/>
    <property type="match status" value="1"/>
</dbReference>
<proteinExistence type="predicted"/>
<sequence>MSTQVNCSHSNNLSNNASLLTSKKKNISIERGEQLLKSLIIKKTQSHENVTESKVFQDSKKKASISAENQDGKENKCKPVTNSKKCSCSPTTHEGSFRCRLHRISATKKSATEKSSNAICSKFASAEFKPQLSRFGRVASAEFGSHA</sequence>
<dbReference type="Gramene" id="rna40099">
    <property type="protein sequence ID" value="RHN45712.1"/>
    <property type="gene ID" value="gene40099"/>
</dbReference>
<accession>A0A396GX87</accession>
<dbReference type="AlphaFoldDB" id="A0A396GX87"/>
<reference evidence="2" key="1">
    <citation type="journal article" date="2018" name="Nat. Plants">
        <title>Whole-genome landscape of Medicago truncatula symbiotic genes.</title>
        <authorList>
            <person name="Pecrix Y."/>
            <person name="Gamas P."/>
            <person name="Carrere S."/>
        </authorList>
    </citation>
    <scope>NUCLEOTIDE SEQUENCE</scope>
    <source>
        <tissue evidence="2">Leaves</tissue>
    </source>
</reference>
<gene>
    <name evidence="2" type="ORF">MtrunA17_Chr7g0234331</name>
</gene>
<comment type="caution">
    <text evidence="2">The sequence shown here is derived from an EMBL/GenBank/DDBJ whole genome shotgun (WGS) entry which is preliminary data.</text>
</comment>
<evidence type="ECO:0000313" key="2">
    <source>
        <dbReference type="EMBL" id="RHN45712.1"/>
    </source>
</evidence>
<dbReference type="EMBL" id="PSQE01000007">
    <property type="protein sequence ID" value="RHN45712.1"/>
    <property type="molecule type" value="Genomic_DNA"/>
</dbReference>
<protein>
    <submittedName>
        <fullName evidence="2">Uncharacterized protein</fullName>
    </submittedName>
</protein>